<sequence>MVDIRLKERSDLLSFSQRRILKWVLLFVGGGSFVIIILNSHRIIKITTTTSTTSNARGTILTKISLESTVILPQPDGTKDYNLKKKEDATTTTFNAFSFYLMGDTPYRDWQESRLGIQMSEMKKYVKTHPERNLSFTVHVGDIQKIANTQCEESSYKNISTLLRKGPLPTIVVPGDNDWYDCPNRTESFNFFLQYFGTLETKWHKNDYKPLGIERSSENQELFVFYREGILFIGIHLINAPLDHEDIDSWNARMKMNKEWVAYNIESHFEKLEIRGVIILGHALRSPRTRPFFLSVADYFVNITHRQDLPVVYLHGDGHDWDVDTKLSHQLHWKHFRDIQVDQGGLADPVIVDIAPSINGKLKKLKERSDHLDLVVGNGLIRIDRQRGLYDNPKLMEYSK</sequence>
<dbReference type="AlphaFoldDB" id="A0A1E7FVL4"/>
<dbReference type="InParanoid" id="A0A1E7FVL4"/>
<keyword evidence="1" id="KW-1133">Transmembrane helix</keyword>
<feature type="transmembrane region" description="Helical" evidence="1">
    <location>
        <begin position="20"/>
        <end position="38"/>
    </location>
</feature>
<reference evidence="2 3" key="1">
    <citation type="submission" date="2016-09" db="EMBL/GenBank/DDBJ databases">
        <title>Extensive genetic diversity and differential bi-allelic expression allows diatom success in the polar Southern Ocean.</title>
        <authorList>
            <consortium name="DOE Joint Genome Institute"/>
            <person name="Mock T."/>
            <person name="Otillar R.P."/>
            <person name="Strauss J."/>
            <person name="Dupont C."/>
            <person name="Frickenhaus S."/>
            <person name="Maumus F."/>
            <person name="Mcmullan M."/>
            <person name="Sanges R."/>
            <person name="Schmutz J."/>
            <person name="Toseland A."/>
            <person name="Valas R."/>
            <person name="Veluchamy A."/>
            <person name="Ward B.J."/>
            <person name="Allen A."/>
            <person name="Barry K."/>
            <person name="Falciatore A."/>
            <person name="Ferrante M."/>
            <person name="Fortunato A.E."/>
            <person name="Gloeckner G."/>
            <person name="Gruber A."/>
            <person name="Hipkin R."/>
            <person name="Janech M."/>
            <person name="Kroth P."/>
            <person name="Leese F."/>
            <person name="Lindquist E."/>
            <person name="Lyon B.R."/>
            <person name="Martin J."/>
            <person name="Mayer C."/>
            <person name="Parker M."/>
            <person name="Quesneville H."/>
            <person name="Raymond J."/>
            <person name="Uhlig C."/>
            <person name="Valentin K.U."/>
            <person name="Worden A.Z."/>
            <person name="Armbrust E.V."/>
            <person name="Bowler C."/>
            <person name="Green B."/>
            <person name="Moulton V."/>
            <person name="Van Oosterhout C."/>
            <person name="Grigoriev I."/>
        </authorList>
    </citation>
    <scope>NUCLEOTIDE SEQUENCE [LARGE SCALE GENOMIC DNA]</scope>
    <source>
        <strain evidence="2 3">CCMP1102</strain>
    </source>
</reference>
<evidence type="ECO:0008006" key="4">
    <source>
        <dbReference type="Google" id="ProtNLM"/>
    </source>
</evidence>
<dbReference type="Proteomes" id="UP000095751">
    <property type="component" value="Unassembled WGS sequence"/>
</dbReference>
<proteinExistence type="predicted"/>
<organism evidence="2 3">
    <name type="scientific">Fragilariopsis cylindrus CCMP1102</name>
    <dbReference type="NCBI Taxonomy" id="635003"/>
    <lineage>
        <taxon>Eukaryota</taxon>
        <taxon>Sar</taxon>
        <taxon>Stramenopiles</taxon>
        <taxon>Ochrophyta</taxon>
        <taxon>Bacillariophyta</taxon>
        <taxon>Bacillariophyceae</taxon>
        <taxon>Bacillariophycidae</taxon>
        <taxon>Bacillariales</taxon>
        <taxon>Bacillariaceae</taxon>
        <taxon>Fragilariopsis</taxon>
    </lineage>
</organism>
<dbReference type="EMBL" id="KV784353">
    <property type="protein sequence ID" value="OEU22167.1"/>
    <property type="molecule type" value="Genomic_DNA"/>
</dbReference>
<keyword evidence="1" id="KW-0472">Membrane</keyword>
<dbReference type="SUPFAM" id="SSF56300">
    <property type="entry name" value="Metallo-dependent phosphatases"/>
    <property type="match status" value="1"/>
</dbReference>
<dbReference type="OrthoDB" id="49207at2759"/>
<keyword evidence="3" id="KW-1185">Reference proteome</keyword>
<dbReference type="KEGG" id="fcy:FRACYDRAFT_232320"/>
<evidence type="ECO:0000313" key="3">
    <source>
        <dbReference type="Proteomes" id="UP000095751"/>
    </source>
</evidence>
<name>A0A1E7FVL4_9STRA</name>
<evidence type="ECO:0000313" key="2">
    <source>
        <dbReference type="EMBL" id="OEU22167.1"/>
    </source>
</evidence>
<evidence type="ECO:0000256" key="1">
    <source>
        <dbReference type="SAM" id="Phobius"/>
    </source>
</evidence>
<keyword evidence="1" id="KW-0812">Transmembrane</keyword>
<gene>
    <name evidence="2" type="ORF">FRACYDRAFT_232320</name>
</gene>
<protein>
    <recommendedName>
        <fullName evidence="4">Calcineurin-like phosphoesterase domain-containing protein</fullName>
    </recommendedName>
</protein>
<accession>A0A1E7FVL4</accession>
<dbReference type="InterPro" id="IPR029052">
    <property type="entry name" value="Metallo-depent_PP-like"/>
</dbReference>